<dbReference type="SUPFAM" id="SSF51735">
    <property type="entry name" value="NAD(P)-binding Rossmann-fold domains"/>
    <property type="match status" value="1"/>
</dbReference>
<comment type="similarity">
    <text evidence="1">Belongs to the NAD(P)-dependent epimerase/dehydratase family.</text>
</comment>
<dbReference type="CDD" id="cd05256">
    <property type="entry name" value="UDP_AE_SDR_e"/>
    <property type="match status" value="1"/>
</dbReference>
<evidence type="ECO:0000313" key="3">
    <source>
        <dbReference type="EMBL" id="MDJ1491885.1"/>
    </source>
</evidence>
<evidence type="ECO:0000313" key="4">
    <source>
        <dbReference type="Proteomes" id="UP001228581"/>
    </source>
</evidence>
<dbReference type="Pfam" id="PF01370">
    <property type="entry name" value="Epimerase"/>
    <property type="match status" value="1"/>
</dbReference>
<protein>
    <submittedName>
        <fullName evidence="3">SDR family oxidoreductase</fullName>
    </submittedName>
</protein>
<dbReference type="Proteomes" id="UP001228581">
    <property type="component" value="Unassembled WGS sequence"/>
</dbReference>
<reference evidence="3 4" key="1">
    <citation type="submission" date="2023-05" db="EMBL/GenBank/DDBJ databases">
        <authorList>
            <person name="Zhang X."/>
        </authorList>
    </citation>
    <scope>NUCLEOTIDE SEQUENCE [LARGE SCALE GENOMIC DNA]</scope>
    <source>
        <strain evidence="3 4">DM2B3-1</strain>
    </source>
</reference>
<evidence type="ECO:0000256" key="1">
    <source>
        <dbReference type="ARBA" id="ARBA00007637"/>
    </source>
</evidence>
<dbReference type="InterPro" id="IPR001509">
    <property type="entry name" value="Epimerase_deHydtase"/>
</dbReference>
<organism evidence="3 4">
    <name type="scientific">Xanthocytophaga flava</name>
    <dbReference type="NCBI Taxonomy" id="3048013"/>
    <lineage>
        <taxon>Bacteria</taxon>
        <taxon>Pseudomonadati</taxon>
        <taxon>Bacteroidota</taxon>
        <taxon>Cytophagia</taxon>
        <taxon>Cytophagales</taxon>
        <taxon>Rhodocytophagaceae</taxon>
        <taxon>Xanthocytophaga</taxon>
    </lineage>
</organism>
<dbReference type="PRINTS" id="PR01713">
    <property type="entry name" value="NUCEPIMERASE"/>
</dbReference>
<accession>A0ABT7CFW5</accession>
<dbReference type="InterPro" id="IPR036291">
    <property type="entry name" value="NAD(P)-bd_dom_sf"/>
</dbReference>
<dbReference type="PANTHER" id="PTHR43000">
    <property type="entry name" value="DTDP-D-GLUCOSE 4,6-DEHYDRATASE-RELATED"/>
    <property type="match status" value="1"/>
</dbReference>
<keyword evidence="4" id="KW-1185">Reference proteome</keyword>
<feature type="domain" description="NAD-dependent epimerase/dehydratase" evidence="2">
    <location>
        <begin position="17"/>
        <end position="256"/>
    </location>
</feature>
<sequence>MYETPFHTHDLSSYNFLITGGAGFIGSNLVEYLLKYSAGKVRVLDNLSTGYRANLDAFMSYPNFEFIEGDIRNLETCQIACQNMDVVLHQAALGSVPRSVNDPITTNTVNIDGFLNMLVAARDTKIKRFVYAASSSTYGDSKKLPKVEDEIGRPLSPYAVTKYVNELYADVFGKTYGMQIIGLRYFNVFGPRQSPQGAYAAVIPLMIDALRNGISPKIFGDGEQTRDFTFVANAVQANIKAAFASEDAVNQVYNIAVGERTSLNQLFSVLKDQINPAIVAGHAPNRAGDIRDSLADISKATRLLGYDPQVRFEQGLKITVEWFRDNYIA</sequence>
<dbReference type="RefSeq" id="WP_313992396.1">
    <property type="nucleotide sequence ID" value="NZ_JASJOR010000035.1"/>
</dbReference>
<proteinExistence type="inferred from homology"/>
<dbReference type="Gene3D" id="3.40.50.720">
    <property type="entry name" value="NAD(P)-binding Rossmann-like Domain"/>
    <property type="match status" value="1"/>
</dbReference>
<evidence type="ECO:0000259" key="2">
    <source>
        <dbReference type="Pfam" id="PF01370"/>
    </source>
</evidence>
<gene>
    <name evidence="3" type="ORF">QNI19_03005</name>
</gene>
<comment type="caution">
    <text evidence="3">The sequence shown here is derived from an EMBL/GenBank/DDBJ whole genome shotgun (WGS) entry which is preliminary data.</text>
</comment>
<dbReference type="Gene3D" id="3.90.25.10">
    <property type="entry name" value="UDP-galactose 4-epimerase, domain 1"/>
    <property type="match status" value="1"/>
</dbReference>
<name>A0ABT7CFW5_9BACT</name>
<dbReference type="EMBL" id="JASJOT010000001">
    <property type="protein sequence ID" value="MDJ1491885.1"/>
    <property type="molecule type" value="Genomic_DNA"/>
</dbReference>